<dbReference type="EMBL" id="FWDM01000002">
    <property type="protein sequence ID" value="SLM09931.1"/>
    <property type="molecule type" value="Genomic_DNA"/>
</dbReference>
<dbReference type="GO" id="GO:0016410">
    <property type="term" value="F:N-acyltransferase activity"/>
    <property type="evidence" value="ECO:0007669"/>
    <property type="project" value="UniProtKB-UniRule"/>
</dbReference>
<sequence>MRLAFIVYSNYMREQMNTSNTYLSEIERGPSAGFSQRILWVAAAAVLSALSQPNELFLYGNWLAGLVCLVPLYFALTNTKKSGEASVLGAVFGALHHALTSYWLFFYKDFAFWTLGTTTIAYAVVYGAAIMYGWFMLQHSGSMKPIVFALAWAAFEYAKSTGFLGYPWGLLPYSFTAVPIMLQTADIWGVYGISAFLALSSAACAEMISSLQVRQRSRGNYRWVAVAVGYGLVLLAYGAWAVAHPWPVRSTVRLLLAQQNTDPWISGENAALESNIELARKALDLNRQSGGRKPDLMVFSETSLRRPFTEFRSWFEKNPPTSPLIPFLQQEDIPLLTGLPVVKDWNTYEASNSVGLISPNGVLLETYAKMHPVPFAEAIPFWEFKWFRSFVQNVIGLESGWVMGDKPVLFKLTLQNRGSVCTDIHVLPSVQFASPICFEDAFAGLSRDVIIRGADLLINLTNDSWSRTKSAQIQHYAVARFRAIESRKTLVRSTNSGVTCVVGADGKNIAELEQFKADSIIVDVPIYAVPMTFYIRFGDWFALLSASFSALVFIWGIRTEKLKKRIL</sequence>
<keyword evidence="8 9" id="KW-0012">Acyltransferase</keyword>
<accession>A0A3P3XFJ9</accession>
<comment type="function">
    <text evidence="9">Catalyzes the phospholipid dependent N-acylation of the N-terminal cysteine of apolipoprotein, the last step in lipoprotein maturation.</text>
</comment>
<dbReference type="InterPro" id="IPR003010">
    <property type="entry name" value="C-N_Hydrolase"/>
</dbReference>
<dbReference type="InterPro" id="IPR036526">
    <property type="entry name" value="C-N_Hydrolase_sf"/>
</dbReference>
<feature type="transmembrane region" description="Helical" evidence="9">
    <location>
        <begin position="56"/>
        <end position="75"/>
    </location>
</feature>
<dbReference type="Pfam" id="PF20154">
    <property type="entry name" value="LNT_N"/>
    <property type="match status" value="1"/>
</dbReference>
<evidence type="ECO:0000256" key="8">
    <source>
        <dbReference type="ARBA" id="ARBA00023315"/>
    </source>
</evidence>
<keyword evidence="6 9" id="KW-1133">Transmembrane helix</keyword>
<dbReference type="AlphaFoldDB" id="A0A3P3XFJ9"/>
<evidence type="ECO:0000256" key="2">
    <source>
        <dbReference type="ARBA" id="ARBA00010065"/>
    </source>
</evidence>
<evidence type="ECO:0000259" key="10">
    <source>
        <dbReference type="PROSITE" id="PS50263"/>
    </source>
</evidence>
<dbReference type="NCBIfam" id="TIGR00546">
    <property type="entry name" value="lnt"/>
    <property type="match status" value="1"/>
</dbReference>
<comment type="pathway">
    <text evidence="9">Protein modification; lipoprotein biosynthesis (N-acyl transfer).</text>
</comment>
<feature type="transmembrane region" description="Helical" evidence="9">
    <location>
        <begin position="540"/>
        <end position="557"/>
    </location>
</feature>
<dbReference type="SUPFAM" id="SSF56317">
    <property type="entry name" value="Carbon-nitrogen hydrolase"/>
    <property type="match status" value="1"/>
</dbReference>
<feature type="transmembrane region" description="Helical" evidence="9">
    <location>
        <begin position="188"/>
        <end position="209"/>
    </location>
</feature>
<dbReference type="InterPro" id="IPR004563">
    <property type="entry name" value="Apolipo_AcylTrfase"/>
</dbReference>
<keyword evidence="5 9" id="KW-0812">Transmembrane</keyword>
<name>A0A3P3XFJ9_9SPIR</name>
<dbReference type="PANTHER" id="PTHR38686:SF1">
    <property type="entry name" value="APOLIPOPROTEIN N-ACYLTRANSFERASE"/>
    <property type="match status" value="1"/>
</dbReference>
<gene>
    <name evidence="9 11" type="primary">lnt</name>
    <name evidence="11" type="ORF">SPIROBIBN47_100161</name>
</gene>
<keyword evidence="7 9" id="KW-0472">Membrane</keyword>
<evidence type="ECO:0000256" key="1">
    <source>
        <dbReference type="ARBA" id="ARBA00004651"/>
    </source>
</evidence>
<feature type="transmembrane region" description="Helical" evidence="9">
    <location>
        <begin position="111"/>
        <end position="135"/>
    </location>
</feature>
<evidence type="ECO:0000256" key="7">
    <source>
        <dbReference type="ARBA" id="ARBA00023136"/>
    </source>
</evidence>
<keyword evidence="3 9" id="KW-1003">Cell membrane</keyword>
<evidence type="ECO:0000256" key="3">
    <source>
        <dbReference type="ARBA" id="ARBA00022475"/>
    </source>
</evidence>
<comment type="similarity">
    <text evidence="2 9">Belongs to the CN hydrolase family. Apolipoprotein N-acyltransferase subfamily.</text>
</comment>
<feature type="domain" description="CN hydrolase" evidence="10">
    <location>
        <begin position="252"/>
        <end position="526"/>
    </location>
</feature>
<evidence type="ECO:0000313" key="11">
    <source>
        <dbReference type="EMBL" id="SLM09931.1"/>
    </source>
</evidence>
<feature type="transmembrane region" description="Helical" evidence="9">
    <location>
        <begin position="221"/>
        <end position="243"/>
    </location>
</feature>
<dbReference type="HAMAP" id="MF_01148">
    <property type="entry name" value="Lnt"/>
    <property type="match status" value="1"/>
</dbReference>
<dbReference type="CDD" id="cd07571">
    <property type="entry name" value="ALP_N-acyl_transferase"/>
    <property type="match status" value="1"/>
</dbReference>
<comment type="subcellular location">
    <subcellularLocation>
        <location evidence="1 9">Cell membrane</location>
        <topology evidence="1 9">Multi-pass membrane protein</topology>
    </subcellularLocation>
</comment>
<keyword evidence="11" id="KW-0449">Lipoprotein</keyword>
<evidence type="ECO:0000256" key="4">
    <source>
        <dbReference type="ARBA" id="ARBA00022679"/>
    </source>
</evidence>
<evidence type="ECO:0000256" key="9">
    <source>
        <dbReference type="HAMAP-Rule" id="MF_01148"/>
    </source>
</evidence>
<feature type="transmembrane region" description="Helical" evidence="9">
    <location>
        <begin position="87"/>
        <end position="105"/>
    </location>
</feature>
<dbReference type="GO" id="GO:0005886">
    <property type="term" value="C:plasma membrane"/>
    <property type="evidence" value="ECO:0007669"/>
    <property type="project" value="UniProtKB-SubCell"/>
</dbReference>
<keyword evidence="4 9" id="KW-0808">Transferase</keyword>
<dbReference type="GO" id="GO:0042158">
    <property type="term" value="P:lipoprotein biosynthetic process"/>
    <property type="evidence" value="ECO:0007669"/>
    <property type="project" value="UniProtKB-UniRule"/>
</dbReference>
<evidence type="ECO:0000256" key="5">
    <source>
        <dbReference type="ARBA" id="ARBA00022692"/>
    </source>
</evidence>
<dbReference type="PROSITE" id="PS50263">
    <property type="entry name" value="CN_HYDROLASE"/>
    <property type="match status" value="1"/>
</dbReference>
<dbReference type="EC" id="2.3.1.269" evidence="9"/>
<organism evidence="11">
    <name type="scientific">uncultured spirochete</name>
    <dbReference type="NCBI Taxonomy" id="156406"/>
    <lineage>
        <taxon>Bacteria</taxon>
        <taxon>Pseudomonadati</taxon>
        <taxon>Spirochaetota</taxon>
        <taxon>Spirochaetia</taxon>
        <taxon>Spirochaetales</taxon>
        <taxon>environmental samples</taxon>
    </lineage>
</organism>
<feature type="transmembrane region" description="Helical" evidence="9">
    <location>
        <begin position="147"/>
        <end position="168"/>
    </location>
</feature>
<reference evidence="11" key="1">
    <citation type="submission" date="2017-02" db="EMBL/GenBank/DDBJ databases">
        <authorList>
            <person name="Regsiter A."/>
            <person name="William W."/>
        </authorList>
    </citation>
    <scope>NUCLEOTIDE SEQUENCE</scope>
    <source>
        <strain evidence="11">Bib</strain>
    </source>
</reference>
<dbReference type="UniPathway" id="UPA00666"/>
<dbReference type="Gene3D" id="3.60.110.10">
    <property type="entry name" value="Carbon-nitrogen hydrolase"/>
    <property type="match status" value="1"/>
</dbReference>
<evidence type="ECO:0000256" key="6">
    <source>
        <dbReference type="ARBA" id="ARBA00022989"/>
    </source>
</evidence>
<comment type="catalytic activity">
    <reaction evidence="9">
        <text>N-terminal S-1,2-diacyl-sn-glyceryl-L-cysteinyl-[lipoprotein] + a glycerophospholipid = N-acyl-S-1,2-diacyl-sn-glyceryl-L-cysteinyl-[lipoprotein] + a 2-acyl-sn-glycero-3-phospholipid + H(+)</text>
        <dbReference type="Rhea" id="RHEA:48228"/>
        <dbReference type="Rhea" id="RHEA-COMP:14681"/>
        <dbReference type="Rhea" id="RHEA-COMP:14684"/>
        <dbReference type="ChEBI" id="CHEBI:15378"/>
        <dbReference type="ChEBI" id="CHEBI:136912"/>
        <dbReference type="ChEBI" id="CHEBI:140656"/>
        <dbReference type="ChEBI" id="CHEBI:140657"/>
        <dbReference type="ChEBI" id="CHEBI:140660"/>
        <dbReference type="EC" id="2.3.1.269"/>
    </reaction>
</comment>
<dbReference type="PANTHER" id="PTHR38686">
    <property type="entry name" value="APOLIPOPROTEIN N-ACYLTRANSFERASE"/>
    <property type="match status" value="1"/>
</dbReference>
<proteinExistence type="inferred from homology"/>
<dbReference type="InterPro" id="IPR045378">
    <property type="entry name" value="LNT_N"/>
</dbReference>
<protein>
    <recommendedName>
        <fullName evidence="9">Apolipoprotein N-acyltransferase</fullName>
        <shortName evidence="9">ALP N-acyltransferase</shortName>
        <ecNumber evidence="9">2.3.1.269</ecNumber>
    </recommendedName>
</protein>
<dbReference type="Pfam" id="PF00795">
    <property type="entry name" value="CN_hydrolase"/>
    <property type="match status" value="1"/>
</dbReference>